<name>A0A173VE82_PARDI</name>
<dbReference type="EMBL" id="CYXP01000007">
    <property type="protein sequence ID" value="CUN25669.1"/>
    <property type="molecule type" value="Genomic_DNA"/>
</dbReference>
<protein>
    <submittedName>
        <fullName evidence="1">Uncharacterized protein</fullName>
    </submittedName>
</protein>
<accession>A0A173VE82</accession>
<evidence type="ECO:0000313" key="2">
    <source>
        <dbReference type="Proteomes" id="UP000095591"/>
    </source>
</evidence>
<dbReference type="AlphaFoldDB" id="A0A173VE82"/>
<organism evidence="1 2">
    <name type="scientific">Parabacteroides distasonis</name>
    <dbReference type="NCBI Taxonomy" id="823"/>
    <lineage>
        <taxon>Bacteria</taxon>
        <taxon>Pseudomonadati</taxon>
        <taxon>Bacteroidota</taxon>
        <taxon>Bacteroidia</taxon>
        <taxon>Bacteroidales</taxon>
        <taxon>Tannerellaceae</taxon>
        <taxon>Parabacteroides</taxon>
    </lineage>
</organism>
<dbReference type="InterPro" id="IPR038996">
    <property type="entry name" value="Gp14"/>
</dbReference>
<sequence>MIGSIVGAASSLASGIAGGIKARKAARKANAVLDQSAKENEDWYNRRYNEDYTQSAEAQAALTKARELADEQYRKASGTAAVVGATDESVAQAKKAAGEVISDTASGIATNATARKDAVESQYLNTKNNISNQRLSIYNQQAANATQAANQGMQAGMNLVGADMQSHLDTSKGLFGNLWGNIKKNLWT</sequence>
<dbReference type="Pfam" id="PF24072">
    <property type="entry name" value="T7_gp14"/>
    <property type="match status" value="1"/>
</dbReference>
<reference evidence="1 2" key="1">
    <citation type="submission" date="2015-09" db="EMBL/GenBank/DDBJ databases">
        <authorList>
            <consortium name="Pathogen Informatics"/>
        </authorList>
    </citation>
    <scope>NUCLEOTIDE SEQUENCE [LARGE SCALE GENOMIC DNA]</scope>
    <source>
        <strain evidence="1 2">2789STDY5608872</strain>
    </source>
</reference>
<dbReference type="Proteomes" id="UP000095591">
    <property type="component" value="Unassembled WGS sequence"/>
</dbReference>
<gene>
    <name evidence="1" type="ORF">ERS852429_02959</name>
</gene>
<dbReference type="RefSeq" id="WP_057319691.1">
    <property type="nucleotide sequence ID" value="NZ_CYXP01000007.1"/>
</dbReference>
<evidence type="ECO:0000313" key="1">
    <source>
        <dbReference type="EMBL" id="CUN25669.1"/>
    </source>
</evidence>
<proteinExistence type="predicted"/>